<evidence type="ECO:0000256" key="2">
    <source>
        <dbReference type="ARBA" id="ARBA00023043"/>
    </source>
</evidence>
<dbReference type="PANTHER" id="PTHR24198:SF165">
    <property type="entry name" value="ANKYRIN REPEAT-CONTAINING PROTEIN-RELATED"/>
    <property type="match status" value="1"/>
</dbReference>
<organism evidence="4 5">
    <name type="scientific">Symbiodinium necroappetens</name>
    <dbReference type="NCBI Taxonomy" id="1628268"/>
    <lineage>
        <taxon>Eukaryota</taxon>
        <taxon>Sar</taxon>
        <taxon>Alveolata</taxon>
        <taxon>Dinophyceae</taxon>
        <taxon>Suessiales</taxon>
        <taxon>Symbiodiniaceae</taxon>
        <taxon>Symbiodinium</taxon>
    </lineage>
</organism>
<dbReference type="InterPro" id="IPR036770">
    <property type="entry name" value="Ankyrin_rpt-contain_sf"/>
</dbReference>
<dbReference type="AlphaFoldDB" id="A0A812NU80"/>
<keyword evidence="1" id="KW-0677">Repeat</keyword>
<accession>A0A812NU80</accession>
<dbReference type="InterPro" id="IPR002110">
    <property type="entry name" value="Ankyrin_rpt"/>
</dbReference>
<dbReference type="PROSITE" id="PS50088">
    <property type="entry name" value="ANK_REPEAT"/>
    <property type="match status" value="1"/>
</dbReference>
<proteinExistence type="predicted"/>
<evidence type="ECO:0000313" key="4">
    <source>
        <dbReference type="EMBL" id="CAE7336808.1"/>
    </source>
</evidence>
<evidence type="ECO:0000313" key="5">
    <source>
        <dbReference type="Proteomes" id="UP000601435"/>
    </source>
</evidence>
<dbReference type="SUPFAM" id="SSF48403">
    <property type="entry name" value="Ankyrin repeat"/>
    <property type="match status" value="1"/>
</dbReference>
<reference evidence="4" key="1">
    <citation type="submission" date="2021-02" db="EMBL/GenBank/DDBJ databases">
        <authorList>
            <person name="Dougan E. K."/>
            <person name="Rhodes N."/>
            <person name="Thang M."/>
            <person name="Chan C."/>
        </authorList>
    </citation>
    <scope>NUCLEOTIDE SEQUENCE</scope>
</reference>
<dbReference type="EMBL" id="CAJNJA010014144">
    <property type="protein sequence ID" value="CAE7336808.1"/>
    <property type="molecule type" value="Genomic_DNA"/>
</dbReference>
<dbReference type="SMART" id="SM00248">
    <property type="entry name" value="ANK"/>
    <property type="match status" value="2"/>
</dbReference>
<feature type="non-terminal residue" evidence="4">
    <location>
        <position position="947"/>
    </location>
</feature>
<dbReference type="Pfam" id="PF12796">
    <property type="entry name" value="Ank_2"/>
    <property type="match status" value="1"/>
</dbReference>
<name>A0A812NU80_9DINO</name>
<dbReference type="PANTHER" id="PTHR24198">
    <property type="entry name" value="ANKYRIN REPEAT AND PROTEIN KINASE DOMAIN-CONTAINING PROTEIN"/>
    <property type="match status" value="1"/>
</dbReference>
<dbReference type="Gene3D" id="1.25.40.20">
    <property type="entry name" value="Ankyrin repeat-containing domain"/>
    <property type="match status" value="1"/>
</dbReference>
<gene>
    <name evidence="4" type="primary">Ankrd54</name>
    <name evidence="4" type="ORF">SNEC2469_LOCUS8618</name>
</gene>
<sequence length="947" mass="105293">MEKATRVFEGCTWTGFGTTPNLISFDELRILAEGFYESGHPLLNDYSLVERLLARKREVAAVCPFAVLQAMLLQSERLLVSIYRSSAESADVHAIQFSEASQLNLEFNLLQEWLREQLRLNRSDRSELSSKWPLAKGWRRVGRYYDLLWQDVYDSQDAWSRMEGEKSVSDEEYHKFFFDVVDTFEALDAEWWPCRGTLIAFLRHGARSGSLSKKKDVVDQDIDVMLGVEDEASFDELGRSVETLLRKKGWDRCWTKSSQSAQSFETGALRRDLLYCVHTGPPYMMLDVTSYVTLSHREPQIPYVFVHRVCGKGLLKGLQAGVDARTGERCVVPPKLGPLQEANGGLAVLFKEAIYPLKKCKALRRSIPCPNKPLETLIAMSHSGLSTSCIALPDTKGREDDPFTRQLASEGLNSEDVRILQDRAQDLERQGFQSMLPYFGNCSLETPQKNCADVRPEIGSARASPAVAYTPPTISPAVGSDALSSAMKRAQAGLHSLASLHFSQEFPEVRQPVAPAQPVALDDLRPTHAEQYAKVKAQDDVTGEDSTVLVFSDCADEPAAKNLHFEAKGGTYLFQLGRQCAHPDDSPEASSEPRLAFPADCSSNRHVLSFQKLAEDEQLPGFLIQFVGGAVEYCIHPYQGSESPSDGTELINHVQCDRGRRALRFRVGDPEQLAKEARSSRSSCVQVLDGCAMDPAAKARAFYENARLRMFFHAENGETKEFEMWLDALENPNVKDDFGRTCLHIAALMGHVEIAKMLLDSRDCNPNAIDDHGRTPLRVALADSAKESTRAGRLEIAELLKEHRGTDATSYTRVYPTGTEPQLKKALGNPLIPVLQEEPCSYFGEGKSQSSRPGRPCIPPPPFWPYTGVTEWRTELGRRILGAVTPTEDVSEAKCGGYFLLGDQTWCNRAFDGIPANKKQALCKDLSRISLQGSHGYGQVGLSFGIE</sequence>
<keyword evidence="5" id="KW-1185">Reference proteome</keyword>
<feature type="repeat" description="ANK" evidence="3">
    <location>
        <begin position="738"/>
        <end position="760"/>
    </location>
</feature>
<dbReference type="PROSITE" id="PS50297">
    <property type="entry name" value="ANK_REP_REGION"/>
    <property type="match status" value="1"/>
</dbReference>
<dbReference type="Proteomes" id="UP000601435">
    <property type="component" value="Unassembled WGS sequence"/>
</dbReference>
<dbReference type="OrthoDB" id="439758at2759"/>
<keyword evidence="2 3" id="KW-0040">ANK repeat</keyword>
<comment type="caution">
    <text evidence="4">The sequence shown here is derived from an EMBL/GenBank/DDBJ whole genome shotgun (WGS) entry which is preliminary data.</text>
</comment>
<evidence type="ECO:0000256" key="1">
    <source>
        <dbReference type="ARBA" id="ARBA00022737"/>
    </source>
</evidence>
<protein>
    <submittedName>
        <fullName evidence="4">Ankrd54 protein</fullName>
    </submittedName>
</protein>
<dbReference type="Gene3D" id="2.80.10.50">
    <property type="match status" value="1"/>
</dbReference>
<evidence type="ECO:0000256" key="3">
    <source>
        <dbReference type="PROSITE-ProRule" id="PRU00023"/>
    </source>
</evidence>